<dbReference type="Proteomes" id="UP001180087">
    <property type="component" value="Chromosome"/>
</dbReference>
<evidence type="ECO:0000259" key="6">
    <source>
        <dbReference type="Pfam" id="PF12698"/>
    </source>
</evidence>
<evidence type="ECO:0000256" key="4">
    <source>
        <dbReference type="ARBA" id="ARBA00023136"/>
    </source>
</evidence>
<evidence type="ECO:0000313" key="7">
    <source>
        <dbReference type="EMBL" id="WLV24921.1"/>
    </source>
</evidence>
<keyword evidence="8" id="KW-1185">Reference proteome</keyword>
<name>A0ABY9KVL2_9BACI</name>
<keyword evidence="4 5" id="KW-0472">Membrane</keyword>
<dbReference type="Pfam" id="PF12698">
    <property type="entry name" value="ABC2_membrane_3"/>
    <property type="match status" value="1"/>
</dbReference>
<reference evidence="7" key="1">
    <citation type="submission" date="2023-06" db="EMBL/GenBank/DDBJ databases">
        <title>A Treasure from Seagulls: Isolation and Description of Aciduricobacillus qingdaonensis gen. nov., sp. nov., a Rare Obligately Uric Acid-utilizing Member in the Family Bacillaceae.</title>
        <authorList>
            <person name="Liu W."/>
            <person name="Wang B."/>
        </authorList>
    </citation>
    <scope>NUCLEOTIDE SEQUENCE</scope>
    <source>
        <strain evidence="7">44XB</strain>
    </source>
</reference>
<dbReference type="Gene3D" id="3.40.1710.10">
    <property type="entry name" value="abc type-2 transporter like domain"/>
    <property type="match status" value="1"/>
</dbReference>
<keyword evidence="2 5" id="KW-0812">Transmembrane</keyword>
<dbReference type="PANTHER" id="PTHR43077">
    <property type="entry name" value="TRANSPORT PERMEASE YVFS-RELATED"/>
    <property type="match status" value="1"/>
</dbReference>
<evidence type="ECO:0000256" key="3">
    <source>
        <dbReference type="ARBA" id="ARBA00022989"/>
    </source>
</evidence>
<feature type="transmembrane region" description="Helical" evidence="5">
    <location>
        <begin position="12"/>
        <end position="35"/>
    </location>
</feature>
<dbReference type="EMBL" id="CP129113">
    <property type="protein sequence ID" value="WLV24921.1"/>
    <property type="molecule type" value="Genomic_DNA"/>
</dbReference>
<feature type="domain" description="ABC-2 type transporter transmembrane" evidence="6">
    <location>
        <begin position="18"/>
        <end position="365"/>
    </location>
</feature>
<proteinExistence type="predicted"/>
<accession>A0ABY9KVL2</accession>
<evidence type="ECO:0000256" key="1">
    <source>
        <dbReference type="ARBA" id="ARBA00004141"/>
    </source>
</evidence>
<dbReference type="RefSeq" id="WP_348028439.1">
    <property type="nucleotide sequence ID" value="NZ_CP129113.1"/>
</dbReference>
<feature type="transmembrane region" description="Helical" evidence="5">
    <location>
        <begin position="266"/>
        <end position="288"/>
    </location>
</feature>
<sequence length="389" mass="42694">MQTFKRLIKIPAIRNAIIMAFFYQIMFIAIFMYGYGAVPKNIDKLEVAIVNQDGKAGQSMIDGIKGELPFKTVEESSLKEAKEKLNNRDVHLVISMPEGFMDSLKKQGKKSELDFYVNEANPPLVAQSMEQVATEMTTSVNKELGIKGTEGTLASLHMPADQAKQLAAELPNKLQPNIHRTATVPDGLNNQMAPFFLTMVSYIGAMIFSMVTGNVLLGVKQHFGKWKSFWSIHVMSVLVSLISPAIGVLVYYAITGGFDGGVFVKVWLTHSIEMFAAIEFMSIFALLFRSHAMYVNLPIMLVQTIASGAMMTTAMMPGMFKAFSYVSIMFYSVQADYSMMYGGGGVAEHLLKLALIALVSFGLVALIHQLLPNKQAAKPDASAANSQVV</sequence>
<dbReference type="InterPro" id="IPR013525">
    <property type="entry name" value="ABC2_TM"/>
</dbReference>
<evidence type="ECO:0000256" key="2">
    <source>
        <dbReference type="ARBA" id="ARBA00022692"/>
    </source>
</evidence>
<feature type="transmembrane region" description="Helical" evidence="5">
    <location>
        <begin position="195"/>
        <end position="217"/>
    </location>
</feature>
<feature type="transmembrane region" description="Helical" evidence="5">
    <location>
        <begin position="353"/>
        <end position="371"/>
    </location>
</feature>
<dbReference type="InterPro" id="IPR051328">
    <property type="entry name" value="T7SS_ABC-Transporter"/>
</dbReference>
<gene>
    <name evidence="7" type="ORF">QR721_01390</name>
</gene>
<dbReference type="PANTHER" id="PTHR43077:SF5">
    <property type="entry name" value="PHAGE INFECTION PROTEIN"/>
    <property type="match status" value="1"/>
</dbReference>
<evidence type="ECO:0000256" key="5">
    <source>
        <dbReference type="SAM" id="Phobius"/>
    </source>
</evidence>
<keyword evidence="3 5" id="KW-1133">Transmembrane helix</keyword>
<evidence type="ECO:0000313" key="8">
    <source>
        <dbReference type="Proteomes" id="UP001180087"/>
    </source>
</evidence>
<comment type="subcellular location">
    <subcellularLocation>
        <location evidence="1">Membrane</location>
        <topology evidence="1">Multi-pass membrane protein</topology>
    </subcellularLocation>
</comment>
<protein>
    <recommendedName>
        <fullName evidence="6">ABC-2 type transporter transmembrane domain-containing protein</fullName>
    </recommendedName>
</protein>
<feature type="transmembrane region" description="Helical" evidence="5">
    <location>
        <begin position="229"/>
        <end position="254"/>
    </location>
</feature>
<organism evidence="7 8">
    <name type="scientific">Aciduricibacillus chroicocephali</name>
    <dbReference type="NCBI Taxonomy" id="3054939"/>
    <lineage>
        <taxon>Bacteria</taxon>
        <taxon>Bacillati</taxon>
        <taxon>Bacillota</taxon>
        <taxon>Bacilli</taxon>
        <taxon>Bacillales</taxon>
        <taxon>Bacillaceae</taxon>
        <taxon>Aciduricibacillus</taxon>
    </lineage>
</organism>